<proteinExistence type="predicted"/>
<dbReference type="EMBL" id="VSSQ01000062">
    <property type="protein sequence ID" value="MPL71881.1"/>
    <property type="molecule type" value="Genomic_DNA"/>
</dbReference>
<accession>A0A644U1Y0</accession>
<gene>
    <name evidence="1" type="ORF">SDC9_17660</name>
</gene>
<name>A0A644U1Y0_9ZZZZ</name>
<reference evidence="1" key="1">
    <citation type="submission" date="2019-08" db="EMBL/GenBank/DDBJ databases">
        <authorList>
            <person name="Kucharzyk K."/>
            <person name="Murdoch R.W."/>
            <person name="Higgins S."/>
            <person name="Loffler F."/>
        </authorList>
    </citation>
    <scope>NUCLEOTIDE SEQUENCE</scope>
</reference>
<evidence type="ECO:0000313" key="1">
    <source>
        <dbReference type="EMBL" id="MPL71881.1"/>
    </source>
</evidence>
<dbReference type="AlphaFoldDB" id="A0A644U1Y0"/>
<organism evidence="1">
    <name type="scientific">bioreactor metagenome</name>
    <dbReference type="NCBI Taxonomy" id="1076179"/>
    <lineage>
        <taxon>unclassified sequences</taxon>
        <taxon>metagenomes</taxon>
        <taxon>ecological metagenomes</taxon>
    </lineage>
</organism>
<protein>
    <submittedName>
        <fullName evidence="1">Uncharacterized protein</fullName>
    </submittedName>
</protein>
<comment type="caution">
    <text evidence="1">The sequence shown here is derived from an EMBL/GenBank/DDBJ whole genome shotgun (WGS) entry which is preliminary data.</text>
</comment>
<sequence length="193" mass="22686">MIKQVIEAGNLVVLHLNLKRKWFKMIYNGDKKREYREISYYWNRFFSRDGKIRVNGVWYPAEKVHILFSNGYSIGRWQMLVQCTGLKTTHGFEDWGGSPKKLYHTLMLGYVICSENMPKSMVRVEKISELPDAVHPCNIPVGYVKEGTFFDYPQLNCRFRVGAGWSTSVVREIIDSQTFRTLNSIYKYSIYEK</sequence>